<feature type="domain" description="Spore protein YkvP/CgeB glycosyl transferase-like" evidence="1">
    <location>
        <begin position="3"/>
        <end position="109"/>
    </location>
</feature>
<dbReference type="KEGG" id="dwd:DSCW_30680"/>
<evidence type="ECO:0000259" key="1">
    <source>
        <dbReference type="Pfam" id="PF13524"/>
    </source>
</evidence>
<gene>
    <name evidence="2" type="ORF">DSCW_30680</name>
</gene>
<dbReference type="Proteomes" id="UP000427769">
    <property type="component" value="Chromosome"/>
</dbReference>
<reference evidence="2 3" key="1">
    <citation type="submission" date="2019-11" db="EMBL/GenBank/DDBJ databases">
        <title>Comparative genomics of hydrocarbon-degrading Desulfosarcina strains.</title>
        <authorList>
            <person name="Watanabe M."/>
            <person name="Kojima H."/>
            <person name="Fukui M."/>
        </authorList>
    </citation>
    <scope>NUCLEOTIDE SEQUENCE [LARGE SCALE GENOMIC DNA]</scope>
    <source>
        <strain evidence="2 3">PP31</strain>
    </source>
</reference>
<name>A0A5K7Z7G2_9BACT</name>
<evidence type="ECO:0000313" key="2">
    <source>
        <dbReference type="EMBL" id="BBO75651.1"/>
    </source>
</evidence>
<dbReference type="AlphaFoldDB" id="A0A5K7Z7G2"/>
<dbReference type="EMBL" id="AP021875">
    <property type="protein sequence ID" value="BBO75651.1"/>
    <property type="molecule type" value="Genomic_DNA"/>
</dbReference>
<dbReference type="InterPro" id="IPR055259">
    <property type="entry name" value="YkvP/CgeB_Glyco_trans-like"/>
</dbReference>
<organism evidence="2 3">
    <name type="scientific">Desulfosarcina widdelii</name>
    <dbReference type="NCBI Taxonomy" id="947919"/>
    <lineage>
        <taxon>Bacteria</taxon>
        <taxon>Pseudomonadati</taxon>
        <taxon>Thermodesulfobacteriota</taxon>
        <taxon>Desulfobacteria</taxon>
        <taxon>Desulfobacterales</taxon>
        <taxon>Desulfosarcinaceae</taxon>
        <taxon>Desulfosarcina</taxon>
    </lineage>
</organism>
<sequence>MTGDDYVKAIQAAKLCLGLLSKGNRDLHTSRSAEIPYIGSLLCAERTAEHVEMYHEDKEAVFWSSPEECVAKCFALLSDRSNRKAIAQAGRKRCLTNGLLNESIMETILNTLFEQERVPLHSLGKSESHLPCAPSN</sequence>
<accession>A0A5K7Z7G2</accession>
<dbReference type="Pfam" id="PF13524">
    <property type="entry name" value="Glyco_trans_1_2"/>
    <property type="match status" value="1"/>
</dbReference>
<keyword evidence="3" id="KW-1185">Reference proteome</keyword>
<protein>
    <recommendedName>
        <fullName evidence="1">Spore protein YkvP/CgeB glycosyl transferase-like domain-containing protein</fullName>
    </recommendedName>
</protein>
<proteinExistence type="predicted"/>
<evidence type="ECO:0000313" key="3">
    <source>
        <dbReference type="Proteomes" id="UP000427769"/>
    </source>
</evidence>